<accession>A0A3P7KHR4</accession>
<protein>
    <recommendedName>
        <fullName evidence="1">BAR domain-containing protein</fullName>
    </recommendedName>
</protein>
<dbReference type="GO" id="GO:0005737">
    <property type="term" value="C:cytoplasm"/>
    <property type="evidence" value="ECO:0007669"/>
    <property type="project" value="InterPro"/>
</dbReference>
<reference evidence="2 3" key="1">
    <citation type="submission" date="2018-11" db="EMBL/GenBank/DDBJ databases">
        <authorList>
            <consortium name="Pathogen Informatics"/>
        </authorList>
    </citation>
    <scope>NUCLEOTIDE SEQUENCE [LARGE SCALE GENOMIC DNA]</scope>
</reference>
<feature type="domain" description="BAR" evidence="1">
    <location>
        <begin position="6"/>
        <end position="51"/>
    </location>
</feature>
<evidence type="ECO:0000313" key="3">
    <source>
        <dbReference type="Proteomes" id="UP000270094"/>
    </source>
</evidence>
<dbReference type="EMBL" id="UYYB01016962">
    <property type="protein sequence ID" value="VDM70635.1"/>
    <property type="molecule type" value="Genomic_DNA"/>
</dbReference>
<evidence type="ECO:0000313" key="2">
    <source>
        <dbReference type="EMBL" id="VDM70635.1"/>
    </source>
</evidence>
<gene>
    <name evidence="2" type="ORF">SVUK_LOCUS5633</name>
</gene>
<organism evidence="2 3">
    <name type="scientific">Strongylus vulgaris</name>
    <name type="common">Blood worm</name>
    <dbReference type="NCBI Taxonomy" id="40348"/>
    <lineage>
        <taxon>Eukaryota</taxon>
        <taxon>Metazoa</taxon>
        <taxon>Ecdysozoa</taxon>
        <taxon>Nematoda</taxon>
        <taxon>Chromadorea</taxon>
        <taxon>Rhabditida</taxon>
        <taxon>Rhabditina</taxon>
        <taxon>Rhabditomorpha</taxon>
        <taxon>Strongyloidea</taxon>
        <taxon>Strongylidae</taxon>
        <taxon>Strongylus</taxon>
    </lineage>
</organism>
<dbReference type="InterPro" id="IPR004148">
    <property type="entry name" value="BAR_dom"/>
</dbReference>
<dbReference type="SUPFAM" id="SSF103657">
    <property type="entry name" value="BAR/IMD domain-like"/>
    <property type="match status" value="1"/>
</dbReference>
<dbReference type="OrthoDB" id="3183924at2759"/>
<sequence length="77" mass="9135">MVLEPLEFSECIADTPWFRQNLYKHEIALEGTYKSIKNIEVHLRKVISCSESKFPMYQFSHFSLIIIHNILFAFIEV</sequence>
<proteinExistence type="predicted"/>
<dbReference type="InterPro" id="IPR047234">
    <property type="entry name" value="GRAF_fam"/>
</dbReference>
<dbReference type="Proteomes" id="UP000270094">
    <property type="component" value="Unassembled WGS sequence"/>
</dbReference>
<evidence type="ECO:0000259" key="1">
    <source>
        <dbReference type="Pfam" id="PF16746"/>
    </source>
</evidence>
<keyword evidence="3" id="KW-1185">Reference proteome</keyword>
<dbReference type="Gene3D" id="1.20.1270.60">
    <property type="entry name" value="Arfaptin homology (AH) domain/BAR domain"/>
    <property type="match status" value="1"/>
</dbReference>
<name>A0A3P7KHR4_STRVU</name>
<dbReference type="AlphaFoldDB" id="A0A3P7KHR4"/>
<dbReference type="PANTHER" id="PTHR12552:SF1">
    <property type="entry name" value="RHO GTPASE-ACTIVATING PROTEIN GRAF"/>
    <property type="match status" value="1"/>
</dbReference>
<dbReference type="InterPro" id="IPR027267">
    <property type="entry name" value="AH/BAR_dom_sf"/>
</dbReference>
<dbReference type="PANTHER" id="PTHR12552">
    <property type="entry name" value="OLIGOPHRENIN 1"/>
    <property type="match status" value="1"/>
</dbReference>
<dbReference type="GO" id="GO:0005096">
    <property type="term" value="F:GTPase activator activity"/>
    <property type="evidence" value="ECO:0007669"/>
    <property type="project" value="InterPro"/>
</dbReference>
<dbReference type="Pfam" id="PF16746">
    <property type="entry name" value="BAR_3"/>
    <property type="match status" value="1"/>
</dbReference>